<sequence>MLAPGHTAKDRVNFSRFPGYNSPTTPLPPQGKFPHMTTAAKVILNAAAPSPLAERLGRRLSALNLGYAEFERAAGLNEGTIKGIMYGKSASPRADTIYKIARGLGCRIEDLIGESRLGSDSGDEAGRLATPPPIPYAGQEPPPLPEHAVLDAVLDKVRAAYRQGDLDLAAQLVRLFQLDLEKLKIEREIAQR</sequence>
<dbReference type="CDD" id="cd00093">
    <property type="entry name" value="HTH_XRE"/>
    <property type="match status" value="1"/>
</dbReference>
<dbReference type="Pfam" id="PF13443">
    <property type="entry name" value="HTH_26"/>
    <property type="match status" value="1"/>
</dbReference>
<dbReference type="InterPro" id="IPR001387">
    <property type="entry name" value="Cro/C1-type_HTH"/>
</dbReference>
<gene>
    <name evidence="3" type="ORF">Y958_20735</name>
</gene>
<dbReference type="InterPro" id="IPR010982">
    <property type="entry name" value="Lambda_DNA-bd_dom_sf"/>
</dbReference>
<evidence type="ECO:0000256" key="1">
    <source>
        <dbReference type="SAM" id="MobiDB-lite"/>
    </source>
</evidence>
<feature type="region of interest" description="Disordered" evidence="1">
    <location>
        <begin position="1"/>
        <end position="32"/>
    </location>
</feature>
<evidence type="ECO:0000313" key="3">
    <source>
        <dbReference type="EMBL" id="ASG23257.1"/>
    </source>
</evidence>
<organism evidence="3 4">
    <name type="scientific">Nitrospirillum viridazoti CBAmc</name>
    <dbReference type="NCBI Taxonomy" id="1441467"/>
    <lineage>
        <taxon>Bacteria</taxon>
        <taxon>Pseudomonadati</taxon>
        <taxon>Pseudomonadota</taxon>
        <taxon>Alphaproteobacteria</taxon>
        <taxon>Rhodospirillales</taxon>
        <taxon>Azospirillaceae</taxon>
        <taxon>Nitrospirillum</taxon>
        <taxon>Nitrospirillum viridazoti</taxon>
    </lineage>
</organism>
<dbReference type="SUPFAM" id="SSF47413">
    <property type="entry name" value="lambda repressor-like DNA-binding domains"/>
    <property type="match status" value="1"/>
</dbReference>
<feature type="domain" description="HTH cro/C1-type" evidence="2">
    <location>
        <begin position="68"/>
        <end position="111"/>
    </location>
</feature>
<dbReference type="KEGG" id="nao:Y958_20735"/>
<accession>A0A248JX05</accession>
<reference evidence="3 4" key="1">
    <citation type="submission" date="2017-06" db="EMBL/GenBank/DDBJ databases">
        <title>Complete genome sequence of Nitrospirillum amazonense strain CBAmC, an endophytic nitrogen-fixing and plant growth-promoting bacterium, isolated from sugarcane.</title>
        <authorList>
            <person name="Schwab S."/>
            <person name="dos Santos Teixeira K.R."/>
            <person name="Simoes Araujo J.L."/>
            <person name="Soares Vidal M."/>
            <person name="Borges de Freitas H.R."/>
            <person name="Rivello Crivelaro A.L."/>
            <person name="Bueno de Camargo Nunes A."/>
            <person name="dos Santos C.M."/>
            <person name="Palmeira da Silva Rosa D."/>
            <person name="da Silva Padilha D."/>
            <person name="da Silva E."/>
            <person name="Araujo Terra L."/>
            <person name="Soares Mendes V."/>
            <person name="Farinelli L."/>
            <person name="Magalhaes Cruz L."/>
            <person name="Baldani J.I."/>
        </authorList>
    </citation>
    <scope>NUCLEOTIDE SEQUENCE [LARGE SCALE GENOMIC DNA]</scope>
    <source>
        <strain evidence="3 4">CBAmC</strain>
    </source>
</reference>
<dbReference type="Gene3D" id="1.10.260.40">
    <property type="entry name" value="lambda repressor-like DNA-binding domains"/>
    <property type="match status" value="1"/>
</dbReference>
<name>A0A248JX05_9PROT</name>
<evidence type="ECO:0000313" key="4">
    <source>
        <dbReference type="Proteomes" id="UP000197153"/>
    </source>
</evidence>
<evidence type="ECO:0000259" key="2">
    <source>
        <dbReference type="PROSITE" id="PS50943"/>
    </source>
</evidence>
<dbReference type="Proteomes" id="UP000197153">
    <property type="component" value="Chromosome 2"/>
</dbReference>
<dbReference type="AlphaFoldDB" id="A0A248JX05"/>
<proteinExistence type="predicted"/>
<dbReference type="SMART" id="SM00530">
    <property type="entry name" value="HTH_XRE"/>
    <property type="match status" value="1"/>
</dbReference>
<protein>
    <recommendedName>
        <fullName evidence="2">HTH cro/C1-type domain-containing protein</fullName>
    </recommendedName>
</protein>
<keyword evidence="4" id="KW-1185">Reference proteome</keyword>
<dbReference type="PROSITE" id="PS50943">
    <property type="entry name" value="HTH_CROC1"/>
    <property type="match status" value="1"/>
</dbReference>
<dbReference type="GO" id="GO:0003677">
    <property type="term" value="F:DNA binding"/>
    <property type="evidence" value="ECO:0007669"/>
    <property type="project" value="InterPro"/>
</dbReference>
<dbReference type="EMBL" id="CP022111">
    <property type="protein sequence ID" value="ASG23257.1"/>
    <property type="molecule type" value="Genomic_DNA"/>
</dbReference>